<dbReference type="Pfam" id="PF01844">
    <property type="entry name" value="HNH"/>
    <property type="match status" value="1"/>
</dbReference>
<dbReference type="Proteomes" id="UP000052946">
    <property type="component" value="Unassembled WGS sequence"/>
</dbReference>
<dbReference type="OrthoDB" id="2873040at2"/>
<dbReference type="GO" id="GO:0008270">
    <property type="term" value="F:zinc ion binding"/>
    <property type="evidence" value="ECO:0007669"/>
    <property type="project" value="InterPro"/>
</dbReference>
<feature type="domain" description="HNH nuclease" evidence="1">
    <location>
        <begin position="72"/>
        <end position="122"/>
    </location>
</feature>
<dbReference type="EMBL" id="BBXV01000029">
    <property type="protein sequence ID" value="GAQ18522.1"/>
    <property type="molecule type" value="Genomic_DNA"/>
</dbReference>
<dbReference type="Gene3D" id="1.10.30.50">
    <property type="match status" value="1"/>
</dbReference>
<accession>A0A0U9H740</accession>
<reference evidence="2 3" key="2">
    <citation type="journal article" date="2016" name="Genome Announc.">
        <title>Draft Genome Sequence of Oceanobacillus picturae Heshi-B3, Isolated from Fermented Rice Bran in a Traditional Japanese Seafood Dish.</title>
        <authorList>
            <person name="Akuzawa S."/>
            <person name="Nagaoka J."/>
            <person name="Kanekatsu M."/>
            <person name="Kanesaki Y."/>
            <person name="Suzuki T."/>
        </authorList>
    </citation>
    <scope>NUCLEOTIDE SEQUENCE [LARGE SCALE GENOMIC DNA]</scope>
    <source>
        <strain evidence="2 3">Heshi-B3</strain>
    </source>
</reference>
<dbReference type="SMART" id="SM00507">
    <property type="entry name" value="HNHc"/>
    <property type="match status" value="1"/>
</dbReference>
<protein>
    <submittedName>
        <fullName evidence="2">HNH endonuclease</fullName>
    </submittedName>
</protein>
<dbReference type="CDD" id="cd00085">
    <property type="entry name" value="HNHc"/>
    <property type="match status" value="1"/>
</dbReference>
<dbReference type="AlphaFoldDB" id="A0A0U9H740"/>
<reference evidence="3" key="1">
    <citation type="submission" date="2015-07" db="EMBL/GenBank/DDBJ databases">
        <title>Draft Genome Sequence of Oceanobacillus picturae Heshi-B3 that Was Isolated from Fermented Rice Bran with Aging Salted Mackerel, Which Was Named Heshiko as Traditional Fermented Seafood in Japan.</title>
        <authorList>
            <person name="Akuzawa S."/>
            <person name="Nakagawa J."/>
            <person name="Kanekatsu T."/>
            <person name="Kanesaki Y."/>
            <person name="Suzuki T."/>
        </authorList>
    </citation>
    <scope>NUCLEOTIDE SEQUENCE [LARGE SCALE GENOMIC DNA]</scope>
    <source>
        <strain evidence="3">Heshi-B3</strain>
    </source>
</reference>
<dbReference type="GO" id="GO:0004519">
    <property type="term" value="F:endonuclease activity"/>
    <property type="evidence" value="ECO:0007669"/>
    <property type="project" value="UniProtKB-KW"/>
</dbReference>
<dbReference type="InterPro" id="IPR002711">
    <property type="entry name" value="HNH"/>
</dbReference>
<dbReference type="GO" id="GO:0003676">
    <property type="term" value="F:nucleic acid binding"/>
    <property type="evidence" value="ECO:0007669"/>
    <property type="project" value="InterPro"/>
</dbReference>
<gene>
    <name evidence="2" type="ORF">OPHB3_2463</name>
</gene>
<evidence type="ECO:0000313" key="2">
    <source>
        <dbReference type="EMBL" id="GAQ18522.1"/>
    </source>
</evidence>
<proteinExistence type="predicted"/>
<name>A0A0U9H740_9BACI</name>
<evidence type="ECO:0000313" key="3">
    <source>
        <dbReference type="Proteomes" id="UP000052946"/>
    </source>
</evidence>
<comment type="caution">
    <text evidence="2">The sequence shown here is derived from an EMBL/GenBank/DDBJ whole genome shotgun (WGS) entry which is preliminary data.</text>
</comment>
<evidence type="ECO:0000259" key="1">
    <source>
        <dbReference type="SMART" id="SM00507"/>
    </source>
</evidence>
<keyword evidence="2" id="KW-0255">Endonuclease</keyword>
<keyword evidence="2" id="KW-0540">Nuclease</keyword>
<dbReference type="InterPro" id="IPR003615">
    <property type="entry name" value="HNH_nuc"/>
</dbReference>
<keyword evidence="2" id="KW-0378">Hydrolase</keyword>
<sequence>MTEVTTQTCRICNEVKPIELFERDKRTPTGYTRRCKACKFEGNKKPAKAFRRLYERQKFRELPIETDLQEFEVLFELCGDRCAYCWDEFTGTPTLDHVIPISHPNSTNHISNFQLVCKTCNAGKRDKPLLAFYKDNPRFQKANLDGVIKIYAYFAKKSIEEIEEMFQRDYEEWKKSKSVASI</sequence>
<organism evidence="2 3">
    <name type="scientific">Oceanobacillus picturae</name>
    <dbReference type="NCBI Taxonomy" id="171693"/>
    <lineage>
        <taxon>Bacteria</taxon>
        <taxon>Bacillati</taxon>
        <taxon>Bacillota</taxon>
        <taxon>Bacilli</taxon>
        <taxon>Bacillales</taxon>
        <taxon>Bacillaceae</taxon>
        <taxon>Oceanobacillus</taxon>
    </lineage>
</organism>